<comment type="caution">
    <text evidence="4">The sequence shown here is derived from an EMBL/GenBank/DDBJ whole genome shotgun (WGS) entry which is preliminary data.</text>
</comment>
<accession>A0ABR1PWD8</accession>
<dbReference type="Pfam" id="PF10528">
    <property type="entry name" value="GLEYA"/>
    <property type="match status" value="1"/>
</dbReference>
<dbReference type="EMBL" id="JAQQWE010000009">
    <property type="protein sequence ID" value="KAK7941336.1"/>
    <property type="molecule type" value="Genomic_DNA"/>
</dbReference>
<dbReference type="Gene3D" id="2.60.120.1560">
    <property type="match status" value="1"/>
</dbReference>
<dbReference type="RefSeq" id="XP_066694088.1">
    <property type="nucleotide sequence ID" value="XM_066849945.1"/>
</dbReference>
<proteinExistence type="predicted"/>
<evidence type="ECO:0000256" key="1">
    <source>
        <dbReference type="SAM" id="MobiDB-lite"/>
    </source>
</evidence>
<keyword evidence="5" id="KW-1185">Reference proteome</keyword>
<dbReference type="GeneID" id="92083007"/>
<evidence type="ECO:0000313" key="5">
    <source>
        <dbReference type="Proteomes" id="UP001391051"/>
    </source>
</evidence>
<dbReference type="InterPro" id="IPR018871">
    <property type="entry name" value="GLEYA_adhesin_domain"/>
</dbReference>
<gene>
    <name evidence="4" type="ORF">PG986_013723</name>
</gene>
<feature type="domain" description="GLEYA adhesin" evidence="3">
    <location>
        <begin position="336"/>
        <end position="418"/>
    </location>
</feature>
<sequence length="445" mass="47231">MYTILTLMGLLPLFTIARPVGDGVKDVGSPEWLRKLQDGMSLKRDEPFCQINAVVIKALLADVGGINYCSKVLNLATTTLTTTVYVTSSAVSTGLVSTITDRDHDNYNHISDPPHLSQHRHHRQRAPSDSGGEVGKRASDPKYGPKPIYIPIIWNDADILQACKCLALPPLFITATVSVVDIPRPTAALPAVPVAGAGGLLGGQGGILRRINGDDERFFTVTLTTTATNTVTITSLSTSTKVETAYATSTSIVPNGLAYKNYTHSFDATDLSSTNSFTSAFFKKRTPVAQGTLGGISFATPNWPSDQGFTPEGGGRIEIPGLAGYIDNTRNDAFLIQAFFVATLTGDYAFTSDGGRLITGDPAYSDWDDSNAALFASRTVSGGAVGETTILSLNEGDALPLTWLWVNGGGAARSHLSIRLPDGTIVDEGDVSAYFVRACDDGVFV</sequence>
<feature type="region of interest" description="Disordered" evidence="1">
    <location>
        <begin position="103"/>
        <end position="140"/>
    </location>
</feature>
<reference evidence="4 5" key="1">
    <citation type="submission" date="2023-01" db="EMBL/GenBank/DDBJ databases">
        <title>Analysis of 21 Apiospora genomes using comparative genomics revels a genus with tremendous synthesis potential of carbohydrate active enzymes and secondary metabolites.</title>
        <authorList>
            <person name="Sorensen T."/>
        </authorList>
    </citation>
    <scope>NUCLEOTIDE SEQUENCE [LARGE SCALE GENOMIC DNA]</scope>
    <source>
        <strain evidence="4 5">CBS 24483</strain>
    </source>
</reference>
<name>A0ABR1PWD8_9PEZI</name>
<evidence type="ECO:0000259" key="3">
    <source>
        <dbReference type="Pfam" id="PF10528"/>
    </source>
</evidence>
<keyword evidence="2" id="KW-0732">Signal</keyword>
<dbReference type="Proteomes" id="UP001391051">
    <property type="component" value="Unassembled WGS sequence"/>
</dbReference>
<organism evidence="4 5">
    <name type="scientific">Apiospora aurea</name>
    <dbReference type="NCBI Taxonomy" id="335848"/>
    <lineage>
        <taxon>Eukaryota</taxon>
        <taxon>Fungi</taxon>
        <taxon>Dikarya</taxon>
        <taxon>Ascomycota</taxon>
        <taxon>Pezizomycotina</taxon>
        <taxon>Sordariomycetes</taxon>
        <taxon>Xylariomycetidae</taxon>
        <taxon>Amphisphaeriales</taxon>
        <taxon>Apiosporaceae</taxon>
        <taxon>Apiospora</taxon>
    </lineage>
</organism>
<evidence type="ECO:0000256" key="2">
    <source>
        <dbReference type="SAM" id="SignalP"/>
    </source>
</evidence>
<feature type="signal peptide" evidence="2">
    <location>
        <begin position="1"/>
        <end position="17"/>
    </location>
</feature>
<feature type="chain" id="PRO_5046733868" description="GLEYA adhesin domain-containing protein" evidence="2">
    <location>
        <begin position="18"/>
        <end position="445"/>
    </location>
</feature>
<protein>
    <recommendedName>
        <fullName evidence="3">GLEYA adhesin domain-containing protein</fullName>
    </recommendedName>
</protein>
<evidence type="ECO:0000313" key="4">
    <source>
        <dbReference type="EMBL" id="KAK7941336.1"/>
    </source>
</evidence>